<dbReference type="PANTHER" id="PTHR43744">
    <property type="entry name" value="ABC TRANSPORTER PERMEASE PROTEIN MG189-RELATED-RELATED"/>
    <property type="match status" value="1"/>
</dbReference>
<evidence type="ECO:0000256" key="2">
    <source>
        <dbReference type="ARBA" id="ARBA00022448"/>
    </source>
</evidence>
<reference evidence="8" key="1">
    <citation type="submission" date="2019-09" db="EMBL/GenBank/DDBJ databases">
        <title>Characterisation of the sponge microbiome using genome-centric metagenomics.</title>
        <authorList>
            <person name="Engelberts J.P."/>
            <person name="Robbins S.J."/>
            <person name="De Goeij J.M."/>
            <person name="Aranda M."/>
            <person name="Bell S.C."/>
            <person name="Webster N.S."/>
        </authorList>
    </citation>
    <scope>NUCLEOTIDE SEQUENCE</scope>
    <source>
        <strain evidence="8">SB0675_bin_29</strain>
    </source>
</reference>
<evidence type="ECO:0000256" key="3">
    <source>
        <dbReference type="ARBA" id="ARBA00022475"/>
    </source>
</evidence>
<evidence type="ECO:0000256" key="1">
    <source>
        <dbReference type="ARBA" id="ARBA00004651"/>
    </source>
</evidence>
<sequence>MHTLRKMRLFDYLNYLFLIVFSCLMLYPLLYVFSISVSDGEAVWRQSVKLFPIGFNVEAYEAIARANAVVRAYRNSILYTV</sequence>
<evidence type="ECO:0000256" key="7">
    <source>
        <dbReference type="SAM" id="Phobius"/>
    </source>
</evidence>
<dbReference type="PROSITE" id="PS51257">
    <property type="entry name" value="PROKAR_LIPOPROTEIN"/>
    <property type="match status" value="1"/>
</dbReference>
<dbReference type="Gene3D" id="1.10.3720.10">
    <property type="entry name" value="MetI-like"/>
    <property type="match status" value="1"/>
</dbReference>
<dbReference type="AlphaFoldDB" id="A0A6B1G601"/>
<keyword evidence="4 7" id="KW-0812">Transmembrane</keyword>
<feature type="transmembrane region" description="Helical" evidence="7">
    <location>
        <begin position="12"/>
        <end position="33"/>
    </location>
</feature>
<dbReference type="InterPro" id="IPR035906">
    <property type="entry name" value="MetI-like_sf"/>
</dbReference>
<evidence type="ECO:0000256" key="6">
    <source>
        <dbReference type="ARBA" id="ARBA00023136"/>
    </source>
</evidence>
<keyword evidence="6 7" id="KW-0472">Membrane</keyword>
<gene>
    <name evidence="8" type="ORF">F4148_17820</name>
</gene>
<name>A0A6B1G601_9CHLR</name>
<comment type="caution">
    <text evidence="8">The sequence shown here is derived from an EMBL/GenBank/DDBJ whole genome shotgun (WGS) entry which is preliminary data.</text>
</comment>
<keyword evidence="2" id="KW-0813">Transport</keyword>
<keyword evidence="3" id="KW-1003">Cell membrane</keyword>
<organism evidence="8">
    <name type="scientific">Caldilineaceae bacterium SB0675_bin_29</name>
    <dbReference type="NCBI Taxonomy" id="2605266"/>
    <lineage>
        <taxon>Bacteria</taxon>
        <taxon>Bacillati</taxon>
        <taxon>Chloroflexota</taxon>
        <taxon>Caldilineae</taxon>
        <taxon>Caldilineales</taxon>
        <taxon>Caldilineaceae</taxon>
    </lineage>
</organism>
<dbReference type="PANTHER" id="PTHR43744:SF9">
    <property type="entry name" value="POLYGALACTURONAN_RHAMNOGALACTURONAN TRANSPORT SYSTEM PERMEASE PROTEIN YTCP"/>
    <property type="match status" value="1"/>
</dbReference>
<feature type="non-terminal residue" evidence="8">
    <location>
        <position position="81"/>
    </location>
</feature>
<accession>A0A6B1G601</accession>
<comment type="subcellular location">
    <subcellularLocation>
        <location evidence="1">Cell membrane</location>
        <topology evidence="1">Multi-pass membrane protein</topology>
    </subcellularLocation>
</comment>
<dbReference type="SUPFAM" id="SSF161098">
    <property type="entry name" value="MetI-like"/>
    <property type="match status" value="1"/>
</dbReference>
<evidence type="ECO:0000256" key="5">
    <source>
        <dbReference type="ARBA" id="ARBA00022989"/>
    </source>
</evidence>
<dbReference type="EMBL" id="VYDA01000629">
    <property type="protein sequence ID" value="MYH63521.1"/>
    <property type="molecule type" value="Genomic_DNA"/>
</dbReference>
<evidence type="ECO:0000313" key="8">
    <source>
        <dbReference type="EMBL" id="MYH63521.1"/>
    </source>
</evidence>
<evidence type="ECO:0000256" key="4">
    <source>
        <dbReference type="ARBA" id="ARBA00022692"/>
    </source>
</evidence>
<dbReference type="GO" id="GO:0005886">
    <property type="term" value="C:plasma membrane"/>
    <property type="evidence" value="ECO:0007669"/>
    <property type="project" value="UniProtKB-SubCell"/>
</dbReference>
<proteinExistence type="predicted"/>
<protein>
    <submittedName>
        <fullName evidence="8">Carbohydrate ABC transporter permease</fullName>
    </submittedName>
</protein>
<keyword evidence="5 7" id="KW-1133">Transmembrane helix</keyword>